<name>A0A9X1U0L0_9BACT</name>
<dbReference type="Gene3D" id="3.40.50.10400">
    <property type="entry name" value="Hypothetical protein PA1492"/>
    <property type="match status" value="1"/>
</dbReference>
<accession>A0A9X1U0L0</accession>
<dbReference type="Pfam" id="PF14359">
    <property type="entry name" value="DUF4406"/>
    <property type="match status" value="1"/>
</dbReference>
<dbReference type="RefSeq" id="WP_235177506.1">
    <property type="nucleotide sequence ID" value="NZ_JAKFFV010000004.1"/>
</dbReference>
<dbReference type="EMBL" id="JAKFFV010000004">
    <property type="protein sequence ID" value="MCF2498371.1"/>
    <property type="molecule type" value="Genomic_DNA"/>
</dbReference>
<comment type="caution">
    <text evidence="1">The sequence shown here is derived from an EMBL/GenBank/DDBJ whole genome shotgun (WGS) entry which is preliminary data.</text>
</comment>
<reference evidence="1" key="1">
    <citation type="submission" date="2022-01" db="EMBL/GenBank/DDBJ databases">
        <title>Novel species in genus Dyadobacter.</title>
        <authorList>
            <person name="Ma C."/>
        </authorList>
    </citation>
    <scope>NUCLEOTIDE SEQUENCE</scope>
    <source>
        <strain evidence="1">CY357</strain>
    </source>
</reference>
<protein>
    <submittedName>
        <fullName evidence="1">DUF4406 domain-containing protein</fullName>
    </submittedName>
</protein>
<sequence length="112" mass="12603">MKKIYISGKITGVPIEQARAKFAEAERILMCSGMDPVNPMKNGLPETASWKEHMVEDIEMLLDCQAILMLSCWRTSKGAKIKKAIAEQMGMEILTFKERNIDQKNSGAIRQS</sequence>
<proteinExistence type="predicted"/>
<dbReference type="InterPro" id="IPR025518">
    <property type="entry name" value="DUF4406"/>
</dbReference>
<organism evidence="1 2">
    <name type="scientific">Dyadobacter chenhuakuii</name>
    <dbReference type="NCBI Taxonomy" id="2909339"/>
    <lineage>
        <taxon>Bacteria</taxon>
        <taxon>Pseudomonadati</taxon>
        <taxon>Bacteroidota</taxon>
        <taxon>Cytophagia</taxon>
        <taxon>Cytophagales</taxon>
        <taxon>Spirosomataceae</taxon>
        <taxon>Dyadobacter</taxon>
    </lineage>
</organism>
<dbReference type="SUPFAM" id="SSF52309">
    <property type="entry name" value="N-(deoxy)ribosyltransferase-like"/>
    <property type="match status" value="1"/>
</dbReference>
<evidence type="ECO:0000313" key="2">
    <source>
        <dbReference type="Proteomes" id="UP001139411"/>
    </source>
</evidence>
<dbReference type="Proteomes" id="UP001139411">
    <property type="component" value="Unassembled WGS sequence"/>
</dbReference>
<dbReference type="AlphaFoldDB" id="A0A9X1U0L0"/>
<gene>
    <name evidence="1" type="ORF">L0661_08640</name>
</gene>
<evidence type="ECO:0000313" key="1">
    <source>
        <dbReference type="EMBL" id="MCF2498371.1"/>
    </source>
</evidence>